<dbReference type="InterPro" id="IPR001650">
    <property type="entry name" value="Helicase_C-like"/>
</dbReference>
<dbReference type="Gene3D" id="3.40.50.300">
    <property type="entry name" value="P-loop containing nucleotide triphosphate hydrolases"/>
    <property type="match status" value="2"/>
</dbReference>
<proteinExistence type="predicted"/>
<dbReference type="AlphaFoldDB" id="A0A0H4HXH6"/>
<evidence type="ECO:0000313" key="3">
    <source>
        <dbReference type="EMBL" id="AKO51404.1"/>
    </source>
</evidence>
<dbReference type="RefSeq" id="WP_048384175.1">
    <property type="nucleotide sequence ID" value="NZ_CP011494.1"/>
</dbReference>
<organism evidence="3 4">
    <name type="scientific">Marinobacter psychrophilus</name>
    <dbReference type="NCBI Taxonomy" id="330734"/>
    <lineage>
        <taxon>Bacteria</taxon>
        <taxon>Pseudomonadati</taxon>
        <taxon>Pseudomonadota</taxon>
        <taxon>Gammaproteobacteria</taxon>
        <taxon>Pseudomonadales</taxon>
        <taxon>Marinobacteraceae</taxon>
        <taxon>Marinobacter</taxon>
    </lineage>
</organism>
<dbReference type="STRING" id="330734.ABA45_02380"/>
<gene>
    <name evidence="3" type="ORF">ABA45_02380</name>
</gene>
<dbReference type="PATRIC" id="fig|330734.3.peg.537"/>
<dbReference type="SUPFAM" id="SSF52540">
    <property type="entry name" value="P-loop containing nucleoside triphosphate hydrolases"/>
    <property type="match status" value="1"/>
</dbReference>
<dbReference type="PROSITE" id="PS51194">
    <property type="entry name" value="HELICASE_CTER"/>
    <property type="match status" value="1"/>
</dbReference>
<feature type="domain" description="Helicase C-terminal" evidence="2">
    <location>
        <begin position="249"/>
        <end position="437"/>
    </location>
</feature>
<keyword evidence="4" id="KW-1185">Reference proteome</keyword>
<reference evidence="3 4" key="1">
    <citation type="submission" date="2015-05" db="EMBL/GenBank/DDBJ databases">
        <title>Complete genome of Marinobacter psychrophilus strain 20041T isolated from sea-ice of the Canadian Basin.</title>
        <authorList>
            <person name="Song L."/>
            <person name="Ren L."/>
            <person name="Yu Y."/>
            <person name="Wang X."/>
        </authorList>
    </citation>
    <scope>NUCLEOTIDE SEQUENCE [LARGE SCALE GENOMIC DNA]</scope>
    <source>
        <strain evidence="3 4">20041</strain>
    </source>
</reference>
<sequence>MTTDLIRVEYAQNGKSKKTNELGMREMQARAYEARGQQYLLLKAPPASGKSRALMFLSLDKLINQGVRKAIVAVPETSIGASFDNTALSEHGFYADWVVRPEHNLCTPGSEGSDGKIDAFRRFMHRESTDVRDRVLICTHATLRFAFEKLATSEFDDTLLAIDEFHHASADRENRLGNLLDRLMKHSSAHVVAMTGSYFRGDTVPILLPEDEEKFSRITYTYYEQLNGYEHLRSLGIGYHFYTGRYMSAIKQVLDPGKKTIIHIPNVNSRESTKDKFTEVDQIVDALGTVEKTEPDTGILVVLVDGGKRLRVANLVDDTVERPKVMAYLRQAKGYDDIDIIIALGMAKEGFDWPWCEHVLTIGYRNSMTEVVQIIGRATRDAPGKNHAQFTNLIAQPDAEDEDVKFAVNNMLKAITVSLLMEQVMAPNFNFRPRDLGGEPAVEGPGSIEINGIGGNKPSPQVQQALDNSSDILAAFIQQPEAAAAITGTNDPEVMTQAVLTRVIQERCPQLTSEEVENVRMGITTQMALSASGGLFTEETLPEDAEFITPEPVREGEDEPPAAPRIIPGKESPGGQGTGEDKRFLRLAGKFVNIEDLNMDLIDQINPFQGAYEILSKSVTAGVLKTIQDEIQGNRVEMTEGEATILWPKIKRFVKEQGRNPSESSPHPIEKRYAECLLWLKKQKRQRSQQAV</sequence>
<dbReference type="SMART" id="SM00487">
    <property type="entry name" value="DEXDc"/>
    <property type="match status" value="1"/>
</dbReference>
<dbReference type="KEGG" id="mpq:ABA45_02380"/>
<protein>
    <recommendedName>
        <fullName evidence="2">Helicase C-terminal domain-containing protein</fullName>
    </recommendedName>
</protein>
<dbReference type="Proteomes" id="UP000036406">
    <property type="component" value="Chromosome"/>
</dbReference>
<dbReference type="EMBL" id="CP011494">
    <property type="protein sequence ID" value="AKO51404.1"/>
    <property type="molecule type" value="Genomic_DNA"/>
</dbReference>
<accession>A0A0H4HXH6</accession>
<evidence type="ECO:0000259" key="2">
    <source>
        <dbReference type="PROSITE" id="PS51194"/>
    </source>
</evidence>
<dbReference type="InterPro" id="IPR014001">
    <property type="entry name" value="Helicase_ATP-bd"/>
</dbReference>
<dbReference type="InterPro" id="IPR027417">
    <property type="entry name" value="P-loop_NTPase"/>
</dbReference>
<name>A0A0H4HXH6_9GAMM</name>
<evidence type="ECO:0000256" key="1">
    <source>
        <dbReference type="SAM" id="MobiDB-lite"/>
    </source>
</evidence>
<feature type="region of interest" description="Disordered" evidence="1">
    <location>
        <begin position="552"/>
        <end position="580"/>
    </location>
</feature>
<evidence type="ECO:0000313" key="4">
    <source>
        <dbReference type="Proteomes" id="UP000036406"/>
    </source>
</evidence>